<accession>A0ABN2UB94</accession>
<dbReference type="EMBL" id="BAAANB010000021">
    <property type="protein sequence ID" value="GAA2032963.1"/>
    <property type="molecule type" value="Genomic_DNA"/>
</dbReference>
<dbReference type="RefSeq" id="WP_343991600.1">
    <property type="nucleotide sequence ID" value="NZ_BAAANB010000021.1"/>
</dbReference>
<organism evidence="1 2">
    <name type="scientific">Terrabacter terrae</name>
    <dbReference type="NCBI Taxonomy" id="318434"/>
    <lineage>
        <taxon>Bacteria</taxon>
        <taxon>Bacillati</taxon>
        <taxon>Actinomycetota</taxon>
        <taxon>Actinomycetes</taxon>
        <taxon>Micrococcales</taxon>
        <taxon>Intrasporangiaceae</taxon>
        <taxon>Terrabacter</taxon>
    </lineage>
</organism>
<name>A0ABN2UB94_9MICO</name>
<comment type="caution">
    <text evidence="1">The sequence shown here is derived from an EMBL/GenBank/DDBJ whole genome shotgun (WGS) entry which is preliminary data.</text>
</comment>
<sequence length="61" mass="6415">MTATSATGTTSVELVAEGLLLEVVTAGAAVRRRVVTDDEGETNVLLGHADPVRLGRRARVR</sequence>
<protein>
    <submittedName>
        <fullName evidence="1">Uncharacterized protein</fullName>
    </submittedName>
</protein>
<proteinExistence type="predicted"/>
<evidence type="ECO:0000313" key="2">
    <source>
        <dbReference type="Proteomes" id="UP001501285"/>
    </source>
</evidence>
<dbReference type="Proteomes" id="UP001501285">
    <property type="component" value="Unassembled WGS sequence"/>
</dbReference>
<gene>
    <name evidence="1" type="ORF">GCM10009740_24030</name>
</gene>
<keyword evidence="2" id="KW-1185">Reference proteome</keyword>
<reference evidence="1 2" key="1">
    <citation type="journal article" date="2019" name="Int. J. Syst. Evol. Microbiol.">
        <title>The Global Catalogue of Microorganisms (GCM) 10K type strain sequencing project: providing services to taxonomists for standard genome sequencing and annotation.</title>
        <authorList>
            <consortium name="The Broad Institute Genomics Platform"/>
            <consortium name="The Broad Institute Genome Sequencing Center for Infectious Disease"/>
            <person name="Wu L."/>
            <person name="Ma J."/>
        </authorList>
    </citation>
    <scope>NUCLEOTIDE SEQUENCE [LARGE SCALE GENOMIC DNA]</scope>
    <source>
        <strain evidence="1 2">JCM 14283</strain>
    </source>
</reference>
<evidence type="ECO:0000313" key="1">
    <source>
        <dbReference type="EMBL" id="GAA2032963.1"/>
    </source>
</evidence>